<dbReference type="InterPro" id="IPR002933">
    <property type="entry name" value="Peptidase_M20"/>
</dbReference>
<dbReference type="SUPFAM" id="SSF55031">
    <property type="entry name" value="Bacterial exopeptidase dimerisation domain"/>
    <property type="match status" value="1"/>
</dbReference>
<keyword evidence="5" id="KW-0862">Zinc</keyword>
<evidence type="ECO:0000313" key="8">
    <source>
        <dbReference type="EMBL" id="PXW79151.1"/>
    </source>
</evidence>
<keyword evidence="9" id="KW-1185">Reference proteome</keyword>
<evidence type="ECO:0000256" key="4">
    <source>
        <dbReference type="ARBA" id="ARBA00022801"/>
    </source>
</evidence>
<dbReference type="Gene3D" id="3.30.70.360">
    <property type="match status" value="1"/>
</dbReference>
<dbReference type="Gene3D" id="3.40.630.10">
    <property type="entry name" value="Zn peptidases"/>
    <property type="match status" value="1"/>
</dbReference>
<dbReference type="GO" id="GO:0006508">
    <property type="term" value="P:proteolysis"/>
    <property type="evidence" value="ECO:0007669"/>
    <property type="project" value="UniProtKB-KW"/>
</dbReference>
<gene>
    <name evidence="8" type="ORF">C7451_101214</name>
</gene>
<evidence type="ECO:0000256" key="3">
    <source>
        <dbReference type="ARBA" id="ARBA00022723"/>
    </source>
</evidence>
<dbReference type="AlphaFoldDB" id="A0A2V3VEA6"/>
<evidence type="ECO:0000256" key="6">
    <source>
        <dbReference type="SAM" id="SignalP"/>
    </source>
</evidence>
<comment type="caution">
    <text evidence="8">The sequence shown here is derived from an EMBL/GenBank/DDBJ whole genome shotgun (WGS) entry which is preliminary data.</text>
</comment>
<protein>
    <submittedName>
        <fullName evidence="8">Acetylornithine deacetylase/succinyl-diaminopimelate desuccinylase-like protein</fullName>
    </submittedName>
</protein>
<dbReference type="InterPro" id="IPR036264">
    <property type="entry name" value="Bact_exopeptidase_dim_dom"/>
</dbReference>
<name>A0A2V3VEA6_9SPHN</name>
<dbReference type="InterPro" id="IPR011650">
    <property type="entry name" value="Peptidase_M20_dimer"/>
</dbReference>
<dbReference type="InterPro" id="IPR047177">
    <property type="entry name" value="Pept_M20A"/>
</dbReference>
<feature type="chain" id="PRO_5016146261" evidence="6">
    <location>
        <begin position="32"/>
        <end position="482"/>
    </location>
</feature>
<sequence>MIEKGTLNSMKTMIKLALATGLATLALPAPAQAPAPQRTPSELAARQLYSDIIGIRTARGHKQMGVMTGYLKDQLLKAGFAESDITITDYDSEGEPTQGLVVRYAAKGKPKAGPIVFLGHMDVVEALPEDWERPPFKLVEENGYFFGRGSLDNKYGVATLAHNFIRLKKEGWAPKRDLYLVFSGDEETGMISTRAQAKMVAETIKPALVLNGDAGGVAMTEDFKPVMYQVQAGEKTFATFELTVTNPGGHSSRPRVDNAIYELAQALGKIQAYQFPVNASPLVRSYFGAMGKLTPGEMGQAMQAFAANPEDPAPRARLLADPGISTQMRTTCVATMLRGGHAENALPQSATATVNCRIMPGEGGAAATQAALAKAIGNDGVKFKLMTDVVESPESTLTPEVRAAIMASLDARYPGLPIVPELSSGGTDGMHYRALGMNTVGIGNAAMRSADIFAHGLNERIRVEDFYKGLDHWYLVMKKLAG</sequence>
<keyword evidence="2" id="KW-0645">Protease</keyword>
<feature type="domain" description="Peptidase M20 dimerisation" evidence="7">
    <location>
        <begin position="233"/>
        <end position="365"/>
    </location>
</feature>
<dbReference type="PANTHER" id="PTHR45962:SF1">
    <property type="entry name" value="N-FATTY-ACYL-AMINO ACID SYNTHASE_HYDROLASE PM20D1"/>
    <property type="match status" value="1"/>
</dbReference>
<reference evidence="8 9" key="1">
    <citation type="submission" date="2018-05" db="EMBL/GenBank/DDBJ databases">
        <title>Genomic Encyclopedia of Type Strains, Phase IV (KMG-IV): sequencing the most valuable type-strain genomes for metagenomic binning, comparative biology and taxonomic classification.</title>
        <authorList>
            <person name="Goeker M."/>
        </authorList>
    </citation>
    <scope>NUCLEOTIDE SEQUENCE [LARGE SCALE GENOMIC DNA]</scope>
    <source>
        <strain evidence="8 9">DSM 3183</strain>
    </source>
</reference>
<dbReference type="Pfam" id="PF07687">
    <property type="entry name" value="M20_dimer"/>
    <property type="match status" value="1"/>
</dbReference>
<feature type="signal peptide" evidence="6">
    <location>
        <begin position="1"/>
        <end position="31"/>
    </location>
</feature>
<dbReference type="NCBIfam" id="NF006596">
    <property type="entry name" value="PRK09133.1"/>
    <property type="match status" value="1"/>
</dbReference>
<evidence type="ECO:0000313" key="9">
    <source>
        <dbReference type="Proteomes" id="UP000248014"/>
    </source>
</evidence>
<keyword evidence="6" id="KW-0732">Signal</keyword>
<evidence type="ECO:0000256" key="1">
    <source>
        <dbReference type="ARBA" id="ARBA00006247"/>
    </source>
</evidence>
<dbReference type="PANTHER" id="PTHR45962">
    <property type="entry name" value="N-FATTY-ACYL-AMINO ACID SYNTHASE/HYDROLASE PM20D1"/>
    <property type="match status" value="1"/>
</dbReference>
<dbReference type="EMBL" id="QJJM01000001">
    <property type="protein sequence ID" value="PXW79151.1"/>
    <property type="molecule type" value="Genomic_DNA"/>
</dbReference>
<dbReference type="GO" id="GO:0008233">
    <property type="term" value="F:peptidase activity"/>
    <property type="evidence" value="ECO:0007669"/>
    <property type="project" value="UniProtKB-KW"/>
</dbReference>
<evidence type="ECO:0000259" key="7">
    <source>
        <dbReference type="Pfam" id="PF07687"/>
    </source>
</evidence>
<dbReference type="SUPFAM" id="SSF53187">
    <property type="entry name" value="Zn-dependent exopeptidases"/>
    <property type="match status" value="1"/>
</dbReference>
<evidence type="ECO:0000256" key="5">
    <source>
        <dbReference type="ARBA" id="ARBA00022833"/>
    </source>
</evidence>
<dbReference type="Pfam" id="PF01546">
    <property type="entry name" value="Peptidase_M20"/>
    <property type="match status" value="1"/>
</dbReference>
<proteinExistence type="inferred from homology"/>
<keyword evidence="3" id="KW-0479">Metal-binding</keyword>
<organism evidence="8 9">
    <name type="scientific">Blastomonas natatoria</name>
    <dbReference type="NCBI Taxonomy" id="34015"/>
    <lineage>
        <taxon>Bacteria</taxon>
        <taxon>Pseudomonadati</taxon>
        <taxon>Pseudomonadota</taxon>
        <taxon>Alphaproteobacteria</taxon>
        <taxon>Sphingomonadales</taxon>
        <taxon>Sphingomonadaceae</taxon>
        <taxon>Blastomonas</taxon>
    </lineage>
</organism>
<comment type="similarity">
    <text evidence="1">Belongs to the peptidase M20A family.</text>
</comment>
<dbReference type="Proteomes" id="UP000248014">
    <property type="component" value="Unassembled WGS sequence"/>
</dbReference>
<keyword evidence="4" id="KW-0378">Hydrolase</keyword>
<dbReference type="Gene3D" id="1.10.150.900">
    <property type="match status" value="1"/>
</dbReference>
<accession>A0A2V3VEA6</accession>
<dbReference type="GO" id="GO:0046872">
    <property type="term" value="F:metal ion binding"/>
    <property type="evidence" value="ECO:0007669"/>
    <property type="project" value="UniProtKB-KW"/>
</dbReference>
<evidence type="ECO:0000256" key="2">
    <source>
        <dbReference type="ARBA" id="ARBA00022670"/>
    </source>
</evidence>